<feature type="transmembrane region" description="Helical" evidence="7">
    <location>
        <begin position="20"/>
        <end position="41"/>
    </location>
</feature>
<organism evidence="8 9">
    <name type="scientific">Microbacterium murale</name>
    <dbReference type="NCBI Taxonomy" id="1081040"/>
    <lineage>
        <taxon>Bacteria</taxon>
        <taxon>Bacillati</taxon>
        <taxon>Actinomycetota</taxon>
        <taxon>Actinomycetes</taxon>
        <taxon>Micrococcales</taxon>
        <taxon>Microbacteriaceae</taxon>
        <taxon>Microbacterium</taxon>
    </lineage>
</organism>
<dbReference type="PANTHER" id="PTHR30106">
    <property type="entry name" value="INNER MEMBRANE PROTEIN YEIH-RELATED"/>
    <property type="match status" value="1"/>
</dbReference>
<dbReference type="PANTHER" id="PTHR30106:SF1">
    <property type="entry name" value="UPF0324 MEMBRANE PROTEIN FN0533"/>
    <property type="match status" value="1"/>
</dbReference>
<evidence type="ECO:0000313" key="8">
    <source>
        <dbReference type="EMBL" id="GGD68510.1"/>
    </source>
</evidence>
<evidence type="ECO:0000256" key="4">
    <source>
        <dbReference type="ARBA" id="ARBA00022692"/>
    </source>
</evidence>
<name>A0ABQ1RJH7_9MICO</name>
<dbReference type="RefSeq" id="WP_229702730.1">
    <property type="nucleotide sequence ID" value="NZ_BMCM01000001.1"/>
</dbReference>
<evidence type="ECO:0000256" key="2">
    <source>
        <dbReference type="ARBA" id="ARBA00007977"/>
    </source>
</evidence>
<evidence type="ECO:0008006" key="10">
    <source>
        <dbReference type="Google" id="ProtNLM"/>
    </source>
</evidence>
<protein>
    <recommendedName>
        <fullName evidence="10">Sulfate exporter family transporter</fullName>
    </recommendedName>
</protein>
<evidence type="ECO:0000256" key="3">
    <source>
        <dbReference type="ARBA" id="ARBA00022475"/>
    </source>
</evidence>
<feature type="transmembrane region" description="Helical" evidence="7">
    <location>
        <begin position="227"/>
        <end position="249"/>
    </location>
</feature>
<reference evidence="9" key="1">
    <citation type="journal article" date="2019" name="Int. J. Syst. Evol. Microbiol.">
        <title>The Global Catalogue of Microorganisms (GCM) 10K type strain sequencing project: providing services to taxonomists for standard genome sequencing and annotation.</title>
        <authorList>
            <consortium name="The Broad Institute Genomics Platform"/>
            <consortium name="The Broad Institute Genome Sequencing Center for Infectious Disease"/>
            <person name="Wu L."/>
            <person name="Ma J."/>
        </authorList>
    </citation>
    <scope>NUCLEOTIDE SEQUENCE [LARGE SCALE GENOMIC DNA]</scope>
    <source>
        <strain evidence="9">CCM 7640</strain>
    </source>
</reference>
<keyword evidence="6 7" id="KW-0472">Membrane</keyword>
<keyword evidence="4 7" id="KW-0812">Transmembrane</keyword>
<dbReference type="Proteomes" id="UP000629365">
    <property type="component" value="Unassembled WGS sequence"/>
</dbReference>
<feature type="transmembrane region" description="Helical" evidence="7">
    <location>
        <begin position="47"/>
        <end position="64"/>
    </location>
</feature>
<comment type="subcellular location">
    <subcellularLocation>
        <location evidence="1">Cell membrane</location>
        <topology evidence="1">Multi-pass membrane protein</topology>
    </subcellularLocation>
</comment>
<dbReference type="Pfam" id="PF03601">
    <property type="entry name" value="Cons_hypoth698"/>
    <property type="match status" value="1"/>
</dbReference>
<keyword evidence="9" id="KW-1185">Reference proteome</keyword>
<evidence type="ECO:0000256" key="6">
    <source>
        <dbReference type="ARBA" id="ARBA00023136"/>
    </source>
</evidence>
<feature type="transmembrane region" description="Helical" evidence="7">
    <location>
        <begin position="200"/>
        <end position="221"/>
    </location>
</feature>
<dbReference type="EMBL" id="BMCM01000001">
    <property type="protein sequence ID" value="GGD68510.1"/>
    <property type="molecule type" value="Genomic_DNA"/>
</dbReference>
<proteinExistence type="inferred from homology"/>
<feature type="transmembrane region" description="Helical" evidence="7">
    <location>
        <begin position="296"/>
        <end position="316"/>
    </location>
</feature>
<keyword evidence="5 7" id="KW-1133">Transmembrane helix</keyword>
<evidence type="ECO:0000256" key="1">
    <source>
        <dbReference type="ARBA" id="ARBA00004651"/>
    </source>
</evidence>
<feature type="transmembrane region" description="Helical" evidence="7">
    <location>
        <begin position="168"/>
        <end position="188"/>
    </location>
</feature>
<feature type="transmembrane region" description="Helical" evidence="7">
    <location>
        <begin position="269"/>
        <end position="290"/>
    </location>
</feature>
<accession>A0ABQ1RJH7</accession>
<feature type="transmembrane region" description="Helical" evidence="7">
    <location>
        <begin position="110"/>
        <end position="129"/>
    </location>
</feature>
<dbReference type="InterPro" id="IPR018383">
    <property type="entry name" value="UPF0324_pro"/>
</dbReference>
<feature type="transmembrane region" description="Helical" evidence="7">
    <location>
        <begin position="141"/>
        <end position="162"/>
    </location>
</feature>
<evidence type="ECO:0000313" key="9">
    <source>
        <dbReference type="Proteomes" id="UP000629365"/>
    </source>
</evidence>
<feature type="transmembrane region" description="Helical" evidence="7">
    <location>
        <begin position="328"/>
        <end position="349"/>
    </location>
</feature>
<feature type="transmembrane region" description="Helical" evidence="7">
    <location>
        <begin position="85"/>
        <end position="104"/>
    </location>
</feature>
<gene>
    <name evidence="8" type="ORF">GCM10007269_09550</name>
</gene>
<comment type="caution">
    <text evidence="8">The sequence shown here is derived from an EMBL/GenBank/DDBJ whole genome shotgun (WGS) entry which is preliminary data.</text>
</comment>
<comment type="similarity">
    <text evidence="2">Belongs to the UPF0324 family.</text>
</comment>
<keyword evidence="3" id="KW-1003">Cell membrane</keyword>
<evidence type="ECO:0000256" key="7">
    <source>
        <dbReference type="SAM" id="Phobius"/>
    </source>
</evidence>
<sequence>MQFSPAATLPARLVDRGAEVLPGVLVTTAIALIATGIGAVFPVLGSAVPAIVIGVLLSLLRPRAMRGLAATDARIQPGITYSGKFLLQLAVVLLGVQLSIGSILQVGLESLPIMLTTLFVCLLGAWLVGRMLRTERRLTTLIGVGTGICGASAIAAVAPVIGAASAEIAYAVSAIFLFNILAVVLFPLLGHALNLDPHTFGLLAGTAINDTSSVVAAAGVYSTAALGFAVVVKLVRTLMIIPISVGLSVMEARRSADGARLTGRRIAKLVPWFLVGFIAVAIINSLGVIPDAPRDALVQVSVFLIAMALAGIGLSTDVQALRRAGWRPLVLGAILWMLVTLTALGTIAVTSGWR</sequence>
<evidence type="ECO:0000256" key="5">
    <source>
        <dbReference type="ARBA" id="ARBA00022989"/>
    </source>
</evidence>